<feature type="region of interest" description="Disordered" evidence="1">
    <location>
        <begin position="231"/>
        <end position="276"/>
    </location>
</feature>
<evidence type="ECO:0000313" key="3">
    <source>
        <dbReference type="Proteomes" id="UP000013827"/>
    </source>
</evidence>
<keyword evidence="3" id="KW-1185">Reference proteome</keyword>
<evidence type="ECO:0000256" key="1">
    <source>
        <dbReference type="SAM" id="MobiDB-lite"/>
    </source>
</evidence>
<dbReference type="EnsemblProtists" id="EOD13223">
    <property type="protein sequence ID" value="EOD13223"/>
    <property type="gene ID" value="EMIHUDRAFT_247104"/>
</dbReference>
<dbReference type="AlphaFoldDB" id="A0A0D3IPN8"/>
<dbReference type="RefSeq" id="XP_005765652.1">
    <property type="nucleotide sequence ID" value="XM_005765595.1"/>
</dbReference>
<reference evidence="3" key="1">
    <citation type="journal article" date="2013" name="Nature">
        <title>Pan genome of the phytoplankton Emiliania underpins its global distribution.</title>
        <authorList>
            <person name="Read B.A."/>
            <person name="Kegel J."/>
            <person name="Klute M.J."/>
            <person name="Kuo A."/>
            <person name="Lefebvre S.C."/>
            <person name="Maumus F."/>
            <person name="Mayer C."/>
            <person name="Miller J."/>
            <person name="Monier A."/>
            <person name="Salamov A."/>
            <person name="Young J."/>
            <person name="Aguilar M."/>
            <person name="Claverie J.M."/>
            <person name="Frickenhaus S."/>
            <person name="Gonzalez K."/>
            <person name="Herman E.K."/>
            <person name="Lin Y.C."/>
            <person name="Napier J."/>
            <person name="Ogata H."/>
            <person name="Sarno A.F."/>
            <person name="Shmutz J."/>
            <person name="Schroeder D."/>
            <person name="de Vargas C."/>
            <person name="Verret F."/>
            <person name="von Dassow P."/>
            <person name="Valentin K."/>
            <person name="Van de Peer Y."/>
            <person name="Wheeler G."/>
            <person name="Dacks J.B."/>
            <person name="Delwiche C.F."/>
            <person name="Dyhrman S.T."/>
            <person name="Glockner G."/>
            <person name="John U."/>
            <person name="Richards T."/>
            <person name="Worden A.Z."/>
            <person name="Zhang X."/>
            <person name="Grigoriev I.V."/>
            <person name="Allen A.E."/>
            <person name="Bidle K."/>
            <person name="Borodovsky M."/>
            <person name="Bowler C."/>
            <person name="Brownlee C."/>
            <person name="Cock J.M."/>
            <person name="Elias M."/>
            <person name="Gladyshev V.N."/>
            <person name="Groth M."/>
            <person name="Guda C."/>
            <person name="Hadaegh A."/>
            <person name="Iglesias-Rodriguez M.D."/>
            <person name="Jenkins J."/>
            <person name="Jones B.M."/>
            <person name="Lawson T."/>
            <person name="Leese F."/>
            <person name="Lindquist E."/>
            <person name="Lobanov A."/>
            <person name="Lomsadze A."/>
            <person name="Malik S.B."/>
            <person name="Marsh M.E."/>
            <person name="Mackinder L."/>
            <person name="Mock T."/>
            <person name="Mueller-Roeber B."/>
            <person name="Pagarete A."/>
            <person name="Parker M."/>
            <person name="Probert I."/>
            <person name="Quesneville H."/>
            <person name="Raines C."/>
            <person name="Rensing S.A."/>
            <person name="Riano-Pachon D.M."/>
            <person name="Richier S."/>
            <person name="Rokitta S."/>
            <person name="Shiraiwa Y."/>
            <person name="Soanes D.M."/>
            <person name="van der Giezen M."/>
            <person name="Wahlund T.M."/>
            <person name="Williams B."/>
            <person name="Wilson W."/>
            <person name="Wolfe G."/>
            <person name="Wurch L.L."/>
        </authorList>
    </citation>
    <scope>NUCLEOTIDE SEQUENCE</scope>
</reference>
<feature type="compositionally biased region" description="Pro residues" evidence="1">
    <location>
        <begin position="15"/>
        <end position="25"/>
    </location>
</feature>
<name>A0A0D3IPN8_EMIH1</name>
<feature type="region of interest" description="Disordered" evidence="1">
    <location>
        <begin position="1"/>
        <end position="31"/>
    </location>
</feature>
<reference evidence="2" key="2">
    <citation type="submission" date="2024-10" db="UniProtKB">
        <authorList>
            <consortium name="EnsemblProtists"/>
        </authorList>
    </citation>
    <scope>IDENTIFICATION</scope>
</reference>
<evidence type="ECO:0000313" key="2">
    <source>
        <dbReference type="EnsemblProtists" id="EOD13223"/>
    </source>
</evidence>
<proteinExistence type="predicted"/>
<accession>A0A0D3IPN8</accession>
<organism evidence="2 3">
    <name type="scientific">Emiliania huxleyi (strain CCMP1516)</name>
    <dbReference type="NCBI Taxonomy" id="280463"/>
    <lineage>
        <taxon>Eukaryota</taxon>
        <taxon>Haptista</taxon>
        <taxon>Haptophyta</taxon>
        <taxon>Prymnesiophyceae</taxon>
        <taxon>Isochrysidales</taxon>
        <taxon>Noelaerhabdaceae</taxon>
        <taxon>Emiliania</taxon>
    </lineage>
</organism>
<dbReference type="Proteomes" id="UP000013827">
    <property type="component" value="Unassembled WGS sequence"/>
</dbReference>
<dbReference type="GeneID" id="17259373"/>
<dbReference type="HOGENOM" id="CLU_948092_0_0_1"/>
<feature type="compositionally biased region" description="Low complexity" evidence="1">
    <location>
        <begin position="231"/>
        <end position="255"/>
    </location>
</feature>
<protein>
    <submittedName>
        <fullName evidence="2">Uncharacterized protein</fullName>
    </submittedName>
</protein>
<dbReference type="KEGG" id="ehx:EMIHUDRAFT_247104"/>
<sequence>MGSRPSFSSATCLPARPPPTTPPLRAPEAAPRQPLLLSRARMGSASRCRCAQSLFHARFCETGAAGVRVLSGALLGGTLDYSVAPIGLWLRTERAIYRCLEAAPSYAPRCRPPGGSPSVPLPEASAIGLLHLFEHTGGGLEQPFQSKKRAAFPILRLRAYEVVASAVPQSAGPNDVEVTRLMVALSAKARHTATAPWNLARWVMAVQRCAAAAPSYFTPHGGSMVSLGVGAPPAGSSAPPVASTTPAEPAATPAPTIQGAVASGGPGMATARSGDADARTKALEADLFGDIDDL</sequence>
<dbReference type="PaxDb" id="2903-EOD13223"/>